<dbReference type="Pfam" id="PF25995">
    <property type="entry name" value="STB6_N"/>
    <property type="match status" value="1"/>
</dbReference>
<proteinExistence type="predicted"/>
<dbReference type="InterPro" id="IPR059025">
    <property type="entry name" value="STB6_N"/>
</dbReference>
<reference evidence="5" key="2">
    <citation type="submission" date="2012-08" db="EMBL/GenBank/DDBJ databases">
        <title>Genome sequence of Kazachstania naganishii.</title>
        <authorList>
            <person name="Gordon J.L."/>
            <person name="Armisen D."/>
            <person name="Proux-Wera E."/>
            <person name="OhEigeartaigh S.S."/>
            <person name="Byrne K.P."/>
            <person name="Wolfe K.H."/>
        </authorList>
    </citation>
    <scope>NUCLEOTIDE SEQUENCE [LARGE SCALE GENOMIC DNA]</scope>
    <source>
        <strain evidence="5">ATCC MYA-139 / BCRC 22969 / CBS 8797 / CCRC 22969 / KCTC 17520 / NBRC 10181 / NCYC 3082</strain>
    </source>
</reference>
<dbReference type="GeneID" id="34525742"/>
<dbReference type="OrthoDB" id="19806at2759"/>
<accession>J7RKM8</accession>
<feature type="region of interest" description="Disordered" evidence="2">
    <location>
        <begin position="907"/>
        <end position="926"/>
    </location>
</feature>
<dbReference type="RefSeq" id="XP_022464299.1">
    <property type="nucleotide sequence ID" value="XM_022607733.1"/>
</dbReference>
<gene>
    <name evidence="4" type="primary">KNAG0D03050</name>
    <name evidence="4" type="ordered locus">KNAG_0D03050</name>
</gene>
<dbReference type="PANTHER" id="PTHR31011">
    <property type="entry name" value="PROTEIN STB2-RELATED"/>
    <property type="match status" value="1"/>
</dbReference>
<evidence type="ECO:0000313" key="4">
    <source>
        <dbReference type="EMBL" id="CCK70053.1"/>
    </source>
</evidence>
<evidence type="ECO:0000256" key="1">
    <source>
        <dbReference type="SAM" id="Coils"/>
    </source>
</evidence>
<protein>
    <recommendedName>
        <fullName evidence="3">STB6-like N-terminal domain-containing protein</fullName>
    </recommendedName>
</protein>
<dbReference type="GO" id="GO:0070822">
    <property type="term" value="C:Sin3-type complex"/>
    <property type="evidence" value="ECO:0007669"/>
    <property type="project" value="EnsemblFungi"/>
</dbReference>
<dbReference type="PANTHER" id="PTHR31011:SF2">
    <property type="entry name" value="PROTEIN STB2-RELATED"/>
    <property type="match status" value="1"/>
</dbReference>
<dbReference type="HOGENOM" id="CLU_010065_0_0_1"/>
<dbReference type="Proteomes" id="UP000006310">
    <property type="component" value="Chromosome 4"/>
</dbReference>
<dbReference type="InterPro" id="IPR038919">
    <property type="entry name" value="STB2/STB2"/>
</dbReference>
<name>J7RKM8_HUIN7</name>
<reference evidence="4 5" key="1">
    <citation type="journal article" date="2011" name="Proc. Natl. Acad. Sci. U.S.A.">
        <title>Evolutionary erosion of yeast sex chromosomes by mating-type switching accidents.</title>
        <authorList>
            <person name="Gordon J.L."/>
            <person name="Armisen D."/>
            <person name="Proux-Wera E."/>
            <person name="Oheigeartaigh S.S."/>
            <person name="Byrne K.P."/>
            <person name="Wolfe K.H."/>
        </authorList>
    </citation>
    <scope>NUCLEOTIDE SEQUENCE [LARGE SCALE GENOMIC DNA]</scope>
    <source>
        <strain evidence="5">ATCC MYA-139 / BCRC 22969 / CBS 8797 / CCRC 22969 / KCTC 17520 / NBRC 10181 / NCYC 3082</strain>
    </source>
</reference>
<sequence length="926" mass="105103">MSETVEAGGGGVATFAGWSGVQGVCSVGRGGGFGAVVRLWQLSDSASKLVWRVRSRDVAGWAAPVVHGPQNITLYGLRCIQPQFSGLEKGFLLNSRRVPVLGLHTPPPASVTMVDALANAYSHMYASPRDLAKTPSNRNRRASNEDCGVVPPIELASFIFPDKKALLEIDIASYSDVSYKEVLIIGFEIYIVEQWVAERKLSSIITSYTGNTQDAVSAVEVVLPAKFEYWPGKFQQYYNELLAFAQPKLPREALGTVFITDLSTVPLSLNIIHIECGDLRTIWHDFKINFNLKMMHCAGRSSALLAPPSSAAKEKFAQLYKIPLDFKDGKRTHVGNTFFGGTTSPTLLNLQRQKPATNVADEYSPVNELVEIVQICLLYFNRFHYRVDGLLCHSTKAQIDDWWDHYGKLYLGCEKPRNEATLGPTTVASLVSLVLCCFYKLALENCINTKDPFDAVEYFNGVYNFQKKLGIIRPNKKIYLDHLTLEKLFESTQKFSSNDFLKLRKAVKSKMQDLAGKQNTTHLSDEILTSDLDTLINHVSGGSLGYLWKGENNPKLLYQLEHRHNNFCRFSFNRGDPKMALEQRKDEIKNFQRKPRFYTPDSSKKQNTAQFVESNFNSQNMATENGRSFSNSILSISSMFPNYDKPTASLNVECNKIYQGEFHRRNSLPFCHDGTRDSEELTAWERDHEQSMYRSNSVSNIMDVLFKWELPFDPSMVKVARDLKKLDTNLNRQKKLQDTEVDDLEENEGSVAPDTAKYKALTKKLQEDHEQYAKHSVAFDGRAQSLRNKQQILSNEMKEINSLSSKLTYDIRILELRVRDVEESVQQFNLKLKNMKKSLILRDEDVSEALKHTSNDQEFDAYVRRAILSERTCYKGLCLSMLHRDSMNEVRNDLMSWIGYFFSSFSTSSNDTQKSMSKPMIELDGS</sequence>
<dbReference type="STRING" id="1071383.J7RKM8"/>
<dbReference type="KEGG" id="kng:KNAG_0D03050"/>
<feature type="domain" description="STB6-like N-terminal" evidence="3">
    <location>
        <begin position="157"/>
        <end position="295"/>
    </location>
</feature>
<evidence type="ECO:0000313" key="5">
    <source>
        <dbReference type="Proteomes" id="UP000006310"/>
    </source>
</evidence>
<dbReference type="EMBL" id="HE978317">
    <property type="protein sequence ID" value="CCK70053.1"/>
    <property type="molecule type" value="Genomic_DNA"/>
</dbReference>
<evidence type="ECO:0000256" key="2">
    <source>
        <dbReference type="SAM" id="MobiDB-lite"/>
    </source>
</evidence>
<organism evidence="4 5">
    <name type="scientific">Huiozyma naganishii (strain ATCC MYA-139 / BCRC 22969 / CBS 8797 / KCTC 17520 / NBRC 10181 / NCYC 3082 / Yp74L-3)</name>
    <name type="common">Yeast</name>
    <name type="synonym">Kazachstania naganishii</name>
    <dbReference type="NCBI Taxonomy" id="1071383"/>
    <lineage>
        <taxon>Eukaryota</taxon>
        <taxon>Fungi</taxon>
        <taxon>Dikarya</taxon>
        <taxon>Ascomycota</taxon>
        <taxon>Saccharomycotina</taxon>
        <taxon>Saccharomycetes</taxon>
        <taxon>Saccharomycetales</taxon>
        <taxon>Saccharomycetaceae</taxon>
        <taxon>Huiozyma</taxon>
    </lineage>
</organism>
<keyword evidence="5" id="KW-1185">Reference proteome</keyword>
<evidence type="ECO:0000259" key="3">
    <source>
        <dbReference type="Pfam" id="PF25995"/>
    </source>
</evidence>
<keyword evidence="1" id="KW-0175">Coiled coil</keyword>
<dbReference type="AlphaFoldDB" id="J7RKM8"/>
<feature type="coiled-coil region" evidence="1">
    <location>
        <begin position="783"/>
        <end position="838"/>
    </location>
</feature>
<dbReference type="OMA" id="VHGFEIY"/>
<dbReference type="eggNOG" id="ENOG502QT8Q">
    <property type="taxonomic scope" value="Eukaryota"/>
</dbReference>